<reference evidence="7 8" key="1">
    <citation type="journal article" date="2006" name="Nature">
        <title>Insights from the genome of the biotrophic fungal plant pathogen Ustilago maydis.</title>
        <authorList>
            <person name="Kamper J."/>
            <person name="Kahmann R."/>
            <person name="Bolker M."/>
            <person name="Ma L.J."/>
            <person name="Brefort T."/>
            <person name="Saville B.J."/>
            <person name="Banuett F."/>
            <person name="Kronstad J.W."/>
            <person name="Gold S.E."/>
            <person name="Muller O."/>
            <person name="Perlin M.H."/>
            <person name="Wosten H.A."/>
            <person name="de Vries R."/>
            <person name="Ruiz-Herrera J."/>
            <person name="Reynaga-Pena C.G."/>
            <person name="Snetselaar K."/>
            <person name="McCann M."/>
            <person name="Perez-Martin J."/>
            <person name="Feldbrugge M."/>
            <person name="Basse C.W."/>
            <person name="Steinberg G."/>
            <person name="Ibeas J.I."/>
            <person name="Holloman W."/>
            <person name="Guzman P."/>
            <person name="Farman M."/>
            <person name="Stajich J.E."/>
            <person name="Sentandreu R."/>
            <person name="Gonzalez-Prieto J.M."/>
            <person name="Kennell J.C."/>
            <person name="Molina L."/>
            <person name="Schirawski J."/>
            <person name="Mendoza-Mendoza A."/>
            <person name="Greilinger D."/>
            <person name="Munch K."/>
            <person name="Rossel N."/>
            <person name="Scherer M."/>
            <person name="Vranes M."/>
            <person name="Ladendorf O."/>
            <person name="Vincon V."/>
            <person name="Fuchs U."/>
            <person name="Sandrock B."/>
            <person name="Meng S."/>
            <person name="Ho E.C."/>
            <person name="Cahill M.J."/>
            <person name="Boyce K.J."/>
            <person name="Klose J."/>
            <person name="Klosterman S.J."/>
            <person name="Deelstra H.J."/>
            <person name="Ortiz-Castellanos L."/>
            <person name="Li W."/>
            <person name="Sanchez-Alonso P."/>
            <person name="Schreier P.H."/>
            <person name="Hauser-Hahn I."/>
            <person name="Vaupel M."/>
            <person name="Koopmann E."/>
            <person name="Friedrich G."/>
            <person name="Voss H."/>
            <person name="Schluter T."/>
            <person name="Margolis J."/>
            <person name="Platt D."/>
            <person name="Swimmer C."/>
            <person name="Gnirke A."/>
            <person name="Chen F."/>
            <person name="Vysotskaia V."/>
            <person name="Mannhaupt G."/>
            <person name="Guldener U."/>
            <person name="Munsterkotter M."/>
            <person name="Haase D."/>
            <person name="Oesterheld M."/>
            <person name="Mewes H.W."/>
            <person name="Mauceli E.W."/>
            <person name="DeCaprio D."/>
            <person name="Wade C.M."/>
            <person name="Butler J."/>
            <person name="Young S."/>
            <person name="Jaffe D.B."/>
            <person name="Calvo S."/>
            <person name="Nusbaum C."/>
            <person name="Galagan J."/>
            <person name="Birren B.W."/>
        </authorList>
    </citation>
    <scope>NUCLEOTIDE SEQUENCE [LARGE SCALE GENOMIC DNA]</scope>
    <source>
        <strain evidence="8">DSM 14603 / FGSC 9021 / UM521</strain>
    </source>
</reference>
<gene>
    <name evidence="7" type="ORF">UMAG_11200</name>
</gene>
<dbReference type="PROSITE" id="PS50103">
    <property type="entry name" value="ZF_C3H1"/>
    <property type="match status" value="2"/>
</dbReference>
<dbReference type="SMART" id="SM00356">
    <property type="entry name" value="ZnF_C3H1"/>
    <property type="match status" value="2"/>
</dbReference>
<dbReference type="GeneID" id="23567111"/>
<keyword evidence="1" id="KW-0677">Repeat</keyword>
<dbReference type="PANTHER" id="PTHR24173:SF74">
    <property type="entry name" value="ANKYRIN REPEAT DOMAIN-CONTAINING PROTEIN 16"/>
    <property type="match status" value="1"/>
</dbReference>
<feature type="domain" description="C3H1-type" evidence="6">
    <location>
        <begin position="180"/>
        <end position="204"/>
    </location>
</feature>
<protein>
    <recommendedName>
        <fullName evidence="6">C3H1-type domain-containing protein</fullName>
    </recommendedName>
</protein>
<evidence type="ECO:0000259" key="6">
    <source>
        <dbReference type="PROSITE" id="PS50103"/>
    </source>
</evidence>
<evidence type="ECO:0000256" key="3">
    <source>
        <dbReference type="PROSITE-ProRule" id="PRU00023"/>
    </source>
</evidence>
<dbReference type="SMART" id="SM00248">
    <property type="entry name" value="ANK"/>
    <property type="match status" value="1"/>
</dbReference>
<feature type="region of interest" description="Disordered" evidence="5">
    <location>
        <begin position="290"/>
        <end position="335"/>
    </location>
</feature>
<dbReference type="Pfam" id="PF12796">
    <property type="entry name" value="Ank_2"/>
    <property type="match status" value="1"/>
</dbReference>
<dbReference type="GO" id="GO:0008270">
    <property type="term" value="F:zinc ion binding"/>
    <property type="evidence" value="ECO:0007669"/>
    <property type="project" value="UniProtKB-KW"/>
</dbReference>
<dbReference type="PROSITE" id="PS50088">
    <property type="entry name" value="ANK_REPEAT"/>
    <property type="match status" value="1"/>
</dbReference>
<dbReference type="OrthoDB" id="20872at2759"/>
<dbReference type="eggNOG" id="ENOG502S4MW">
    <property type="taxonomic scope" value="Eukaryota"/>
</dbReference>
<dbReference type="EMBL" id="CM003140">
    <property type="protein sequence ID" value="KIS72360.1"/>
    <property type="molecule type" value="Genomic_DNA"/>
</dbReference>
<dbReference type="InParanoid" id="A0A0D1EDU6"/>
<feature type="compositionally biased region" description="Low complexity" evidence="5">
    <location>
        <begin position="654"/>
        <end position="666"/>
    </location>
</feature>
<feature type="compositionally biased region" description="Low complexity" evidence="5">
    <location>
        <begin position="731"/>
        <end position="755"/>
    </location>
</feature>
<feature type="compositionally biased region" description="Polar residues" evidence="5">
    <location>
        <begin position="307"/>
        <end position="333"/>
    </location>
</feature>
<dbReference type="AlphaFoldDB" id="A0A0D1EDU6"/>
<dbReference type="Proteomes" id="UP000000561">
    <property type="component" value="Chromosome 1"/>
</dbReference>
<dbReference type="InterPro" id="IPR000571">
    <property type="entry name" value="Znf_CCCH"/>
</dbReference>
<dbReference type="VEuPathDB" id="FungiDB:UMAG_11200"/>
<feature type="compositionally biased region" description="Basic and acidic residues" evidence="5">
    <location>
        <begin position="773"/>
        <end position="791"/>
    </location>
</feature>
<dbReference type="STRING" id="237631.A0A0D1EDU6"/>
<dbReference type="Gene3D" id="1.25.40.20">
    <property type="entry name" value="Ankyrin repeat-containing domain"/>
    <property type="match status" value="1"/>
</dbReference>
<organism evidence="7 8">
    <name type="scientific">Mycosarcoma maydis</name>
    <name type="common">Corn smut fungus</name>
    <name type="synonym">Ustilago maydis</name>
    <dbReference type="NCBI Taxonomy" id="5270"/>
    <lineage>
        <taxon>Eukaryota</taxon>
        <taxon>Fungi</taxon>
        <taxon>Dikarya</taxon>
        <taxon>Basidiomycota</taxon>
        <taxon>Ustilaginomycotina</taxon>
        <taxon>Ustilaginomycetes</taxon>
        <taxon>Ustilaginales</taxon>
        <taxon>Ustilaginaceae</taxon>
        <taxon>Mycosarcoma</taxon>
    </lineage>
</organism>
<feature type="domain" description="C3H1-type" evidence="6">
    <location>
        <begin position="421"/>
        <end position="448"/>
    </location>
</feature>
<feature type="compositionally biased region" description="Low complexity" evidence="5">
    <location>
        <begin position="699"/>
        <end position="717"/>
    </location>
</feature>
<feature type="compositionally biased region" description="Low complexity" evidence="5">
    <location>
        <begin position="792"/>
        <end position="803"/>
    </location>
</feature>
<keyword evidence="4" id="KW-0863">Zinc-finger</keyword>
<dbReference type="InterPro" id="IPR036770">
    <property type="entry name" value="Ankyrin_rpt-contain_sf"/>
</dbReference>
<name>A0A0D1EDU6_MYCMD</name>
<dbReference type="PANTHER" id="PTHR24173">
    <property type="entry name" value="ANKYRIN REPEAT CONTAINING"/>
    <property type="match status" value="1"/>
</dbReference>
<evidence type="ECO:0000313" key="8">
    <source>
        <dbReference type="Proteomes" id="UP000000561"/>
    </source>
</evidence>
<evidence type="ECO:0000256" key="2">
    <source>
        <dbReference type="ARBA" id="ARBA00023043"/>
    </source>
</evidence>
<proteinExistence type="predicted"/>
<dbReference type="InterPro" id="IPR002110">
    <property type="entry name" value="Ankyrin_rpt"/>
</dbReference>
<sequence>MTATLFQASQDGNVELVSSLLEDPSLNVDARDEAGLTALHHAVRSNHVDVVTQLLAKGANAVEVAQDAALKQNPEVASVINNALQLTQSAVFQSAPVIDSHGGKQLPDGTVSYVQPPAYQGHPTMDASMHQQHALHHPISQPMYPFQPQHSFYDPSLNPEHRGHAPKESSSGSLPPPEVAKMIPCRFFPNCRYGDKCMFAHPVAMPASASTAAPVSPGQAPMFYQSPAYGYPAYGPPQHFYSMAPPMPIQYTHAGVPMPVHMPPPPHMAHAPHSADGDAYANHFAAQSRQQFESNQVGEAGPETVAKDSSQQPVAETSSSAAPVQGDAANTTSAAEATVADNEAANYDNSNNIATSFSAFMAHHATPFQPAPGAQNGVSVGTDGAILTGSQTFPRGHKGARRGGASMSGSFGSRADFSKRSTERPACHFFARSACKHGEDCRFPHILPDGTDMRGPNAGRPSHSIEAARGINRALAAKSARGSTIGSMANGTSAAQSSTAAISDSNGLPAVPTNVTVSTSPASAQTTIRNADEAGVDKPASTDKATSRADTAEQKPAETTAPTPSATSAAKKEQSHGAKPANTDAASSLAPKDNNSNGAVVGKSEPKNENTANGKRSAAAAAAAAAGKSDEAKPAATLAATGDRMPASIPSKPVVNGNANGHVAVNRQNGAKPQPNGIQGGKGHQNQQNGARPRSNQTSNGRANGQAGQNGSGQKKSVTQQRLPSADDFPALSNGLGASAPSSSSSAALNSSANGTAKPNFSAILSAPAPVKKQPEAAKETEPAAVDDKATADAASASTAETKLNTAAPKQSSSAVNGTGTGAPMLDFAAVVQSNPVAV</sequence>
<keyword evidence="2 3" id="KW-0040">ANK repeat</keyword>
<feature type="region of interest" description="Disordered" evidence="5">
    <location>
        <begin position="503"/>
        <end position="823"/>
    </location>
</feature>
<dbReference type="Pfam" id="PF14608">
    <property type="entry name" value="zf-CCCH_2"/>
    <property type="match status" value="2"/>
</dbReference>
<feature type="repeat" description="ANK" evidence="3">
    <location>
        <begin position="34"/>
        <end position="60"/>
    </location>
</feature>
<feature type="zinc finger region" description="C3H1-type" evidence="4">
    <location>
        <begin position="421"/>
        <end position="448"/>
    </location>
</feature>
<keyword evidence="4" id="KW-0479">Metal-binding</keyword>
<dbReference type="PROSITE" id="PS50297">
    <property type="entry name" value="ANK_REP_REGION"/>
    <property type="match status" value="1"/>
</dbReference>
<dbReference type="SUPFAM" id="SSF48403">
    <property type="entry name" value="Ankyrin repeat"/>
    <property type="match status" value="1"/>
</dbReference>
<evidence type="ECO:0000313" key="7">
    <source>
        <dbReference type="EMBL" id="KIS72360.1"/>
    </source>
</evidence>
<dbReference type="GO" id="GO:0010468">
    <property type="term" value="P:regulation of gene expression"/>
    <property type="evidence" value="ECO:0007669"/>
    <property type="project" value="UniProtKB-ARBA"/>
</dbReference>
<feature type="compositionally biased region" description="Polar residues" evidence="5">
    <location>
        <begin position="513"/>
        <end position="529"/>
    </location>
</feature>
<keyword evidence="4" id="KW-0862">Zinc</keyword>
<feature type="compositionally biased region" description="Polar residues" evidence="5">
    <location>
        <begin position="804"/>
        <end position="818"/>
    </location>
</feature>
<feature type="region of interest" description="Disordered" evidence="5">
    <location>
        <begin position="150"/>
        <end position="177"/>
    </location>
</feature>
<feature type="region of interest" description="Disordered" evidence="5">
    <location>
        <begin position="390"/>
        <end position="417"/>
    </location>
</feature>
<accession>A0A0D1EDU6</accession>
<dbReference type="KEGG" id="uma:UMAG_11200"/>
<feature type="zinc finger region" description="C3H1-type" evidence="4">
    <location>
        <begin position="180"/>
        <end position="204"/>
    </location>
</feature>
<feature type="compositionally biased region" description="Basic and acidic residues" evidence="5">
    <location>
        <begin position="545"/>
        <end position="556"/>
    </location>
</feature>
<feature type="compositionally biased region" description="Low complexity" evidence="5">
    <location>
        <begin position="559"/>
        <end position="569"/>
    </location>
</feature>
<evidence type="ECO:0000256" key="4">
    <source>
        <dbReference type="PROSITE-ProRule" id="PRU00723"/>
    </source>
</evidence>
<feature type="compositionally biased region" description="Low complexity" evidence="5">
    <location>
        <begin position="403"/>
        <end position="415"/>
    </location>
</feature>
<evidence type="ECO:0000256" key="1">
    <source>
        <dbReference type="ARBA" id="ARBA00022737"/>
    </source>
</evidence>
<evidence type="ECO:0000256" key="5">
    <source>
        <dbReference type="SAM" id="MobiDB-lite"/>
    </source>
</evidence>
<keyword evidence="8" id="KW-1185">Reference proteome</keyword>
<dbReference type="RefSeq" id="XP_011386730.1">
    <property type="nucleotide sequence ID" value="XM_011388428.1"/>
</dbReference>